<reference evidence="1 2" key="1">
    <citation type="submission" date="2017-03" db="EMBL/GenBank/DDBJ databases">
        <title>Whole genome sequences of fourteen strains of Bradyrhizobium canariense and one strain of Bradyrhizobium japonicum isolated from Lupinus (Papilionoideae: Genisteae) species in Algeria.</title>
        <authorList>
            <person name="Crovadore J."/>
            <person name="Chekireb D."/>
            <person name="Brachmann A."/>
            <person name="Chablais R."/>
            <person name="Cochard B."/>
            <person name="Lefort F."/>
        </authorList>
    </citation>
    <scope>NUCLEOTIDE SEQUENCE [LARGE SCALE GENOMIC DNA]</scope>
    <source>
        <strain evidence="1 2">UBMA197</strain>
    </source>
</reference>
<comment type="caution">
    <text evidence="1">The sequence shown here is derived from an EMBL/GenBank/DDBJ whole genome shotgun (WGS) entry which is preliminary data.</text>
</comment>
<evidence type="ECO:0000313" key="1">
    <source>
        <dbReference type="EMBL" id="OSJ34401.1"/>
    </source>
</evidence>
<sequence length="167" mass="18733">MKAEDGHQHVVCHSPLAKREVMTGISPIAVSQPDVCDSEADVANPAREEVVLHQRVGSNMRTEAINYELLSHALYYLSFCLGHNFGRRSGRDGRAARQILTVRKFDDRRTAKSGRGRSWASGVWRKVTGFSCPMSRFRQLDVVKRSAAFAFTQKVALALHSIVHRSR</sequence>
<proteinExistence type="predicted"/>
<protein>
    <submittedName>
        <fullName evidence="1">Uncharacterized protein</fullName>
    </submittedName>
</protein>
<evidence type="ECO:0000313" key="2">
    <source>
        <dbReference type="Proteomes" id="UP000193335"/>
    </source>
</evidence>
<dbReference type="Proteomes" id="UP000193335">
    <property type="component" value="Unassembled WGS sequence"/>
</dbReference>
<dbReference type="AlphaFoldDB" id="A0A1Y2JRY7"/>
<dbReference type="EMBL" id="NAFL01000232">
    <property type="protein sequence ID" value="OSJ34401.1"/>
    <property type="molecule type" value="Genomic_DNA"/>
</dbReference>
<name>A0A1Y2JRY7_BRAJP</name>
<organism evidence="1 2">
    <name type="scientific">Bradyrhizobium japonicum</name>
    <dbReference type="NCBI Taxonomy" id="375"/>
    <lineage>
        <taxon>Bacteria</taxon>
        <taxon>Pseudomonadati</taxon>
        <taxon>Pseudomonadota</taxon>
        <taxon>Alphaproteobacteria</taxon>
        <taxon>Hyphomicrobiales</taxon>
        <taxon>Nitrobacteraceae</taxon>
        <taxon>Bradyrhizobium</taxon>
    </lineage>
</organism>
<accession>A0A1Y2JRY7</accession>
<gene>
    <name evidence="1" type="ORF">BSZ19_12220</name>
</gene>